<accession>A0A2W5RAB9</accession>
<dbReference type="PANTHER" id="PTHR43736">
    <property type="entry name" value="ADP-RIBOSE PYROPHOSPHATASE"/>
    <property type="match status" value="1"/>
</dbReference>
<evidence type="ECO:0000313" key="4">
    <source>
        <dbReference type="Proteomes" id="UP000248887"/>
    </source>
</evidence>
<reference evidence="3 4" key="1">
    <citation type="submission" date="2017-08" db="EMBL/GenBank/DDBJ databases">
        <title>Infants hospitalized years apart are colonized by the same room-sourced microbial strains.</title>
        <authorList>
            <person name="Brooks B."/>
            <person name="Olm M.R."/>
            <person name="Firek B.A."/>
            <person name="Baker R."/>
            <person name="Thomas B.C."/>
            <person name="Morowitz M.J."/>
            <person name="Banfield J.F."/>
        </authorList>
    </citation>
    <scope>NUCLEOTIDE SEQUENCE [LARGE SCALE GENOMIC DNA]</scope>
    <source>
        <strain evidence="3">S2_005_001_R2_27</strain>
    </source>
</reference>
<dbReference type="Proteomes" id="UP000248887">
    <property type="component" value="Unassembled WGS sequence"/>
</dbReference>
<sequence>MVSPVERPILATSAAVFREGRVLLATRGAPPAHGLWTLPGGRVEPGETLAQAAAREVLEEVAVTCAIIGVAGAVDVIRHDEAGHVAAHFVVVAHAARWQAGEATTGPEAAAVGWFDPDALPEGTTPGLAGIVAAARLLVLAAEDPATAI</sequence>
<comment type="caution">
    <text evidence="3">The sequence shown here is derived from an EMBL/GenBank/DDBJ whole genome shotgun (WGS) entry which is preliminary data.</text>
</comment>
<keyword evidence="1 3" id="KW-0378">Hydrolase</keyword>
<dbReference type="GO" id="GO:0016787">
    <property type="term" value="F:hydrolase activity"/>
    <property type="evidence" value="ECO:0007669"/>
    <property type="project" value="UniProtKB-KW"/>
</dbReference>
<dbReference type="EMBL" id="QFQD01000001">
    <property type="protein sequence ID" value="PZQ85962.1"/>
    <property type="molecule type" value="Genomic_DNA"/>
</dbReference>
<evidence type="ECO:0000313" key="3">
    <source>
        <dbReference type="EMBL" id="PZQ85962.1"/>
    </source>
</evidence>
<dbReference type="InterPro" id="IPR000086">
    <property type="entry name" value="NUDIX_hydrolase_dom"/>
</dbReference>
<evidence type="ECO:0000259" key="2">
    <source>
        <dbReference type="PROSITE" id="PS51462"/>
    </source>
</evidence>
<dbReference type="AlphaFoldDB" id="A0A2W5RAB9"/>
<gene>
    <name evidence="3" type="ORF">DI549_00275</name>
</gene>
<dbReference type="PROSITE" id="PS51462">
    <property type="entry name" value="NUDIX"/>
    <property type="match status" value="1"/>
</dbReference>
<dbReference type="Pfam" id="PF00293">
    <property type="entry name" value="NUDIX"/>
    <property type="match status" value="1"/>
</dbReference>
<dbReference type="Gene3D" id="3.90.79.10">
    <property type="entry name" value="Nucleoside Triphosphate Pyrophosphohydrolase"/>
    <property type="match status" value="1"/>
</dbReference>
<dbReference type="InterPro" id="IPR020476">
    <property type="entry name" value="Nudix_hydrolase"/>
</dbReference>
<organism evidence="3 4">
    <name type="scientific">Ancylobacter novellus</name>
    <name type="common">Thiobacillus novellus</name>
    <dbReference type="NCBI Taxonomy" id="921"/>
    <lineage>
        <taxon>Bacteria</taxon>
        <taxon>Pseudomonadati</taxon>
        <taxon>Pseudomonadota</taxon>
        <taxon>Alphaproteobacteria</taxon>
        <taxon>Hyphomicrobiales</taxon>
        <taxon>Xanthobacteraceae</taxon>
        <taxon>Ancylobacter</taxon>
    </lineage>
</organism>
<dbReference type="PRINTS" id="PR00502">
    <property type="entry name" value="NUDIXFAMILY"/>
</dbReference>
<name>A0A2W5RAB9_ANCNO</name>
<proteinExistence type="predicted"/>
<dbReference type="PANTHER" id="PTHR43736:SF1">
    <property type="entry name" value="DIHYDRONEOPTERIN TRIPHOSPHATE DIPHOSPHATASE"/>
    <property type="match status" value="1"/>
</dbReference>
<dbReference type="InterPro" id="IPR015797">
    <property type="entry name" value="NUDIX_hydrolase-like_dom_sf"/>
</dbReference>
<dbReference type="CDD" id="cd04673">
    <property type="entry name" value="NUDIX_ADPRase"/>
    <property type="match status" value="1"/>
</dbReference>
<evidence type="ECO:0000256" key="1">
    <source>
        <dbReference type="ARBA" id="ARBA00022801"/>
    </source>
</evidence>
<feature type="domain" description="Nudix hydrolase" evidence="2">
    <location>
        <begin position="7"/>
        <end position="137"/>
    </location>
</feature>
<protein>
    <submittedName>
        <fullName evidence="3">NUDIX hydrolase</fullName>
    </submittedName>
</protein>
<dbReference type="SUPFAM" id="SSF55811">
    <property type="entry name" value="Nudix"/>
    <property type="match status" value="1"/>
</dbReference>